<keyword evidence="2" id="KW-0812">Transmembrane</keyword>
<feature type="transmembrane region" description="Helical" evidence="2">
    <location>
        <begin position="20"/>
        <end position="41"/>
    </location>
</feature>
<proteinExistence type="predicted"/>
<evidence type="ECO:0000256" key="2">
    <source>
        <dbReference type="SAM" id="Phobius"/>
    </source>
</evidence>
<evidence type="ECO:0000313" key="4">
    <source>
        <dbReference type="Proteomes" id="UP000516148"/>
    </source>
</evidence>
<dbReference type="AlphaFoldDB" id="A0A7H0LHQ4"/>
<keyword evidence="4" id="KW-1185">Reference proteome</keyword>
<gene>
    <name evidence="3" type="ORF">H3Z74_21455</name>
</gene>
<evidence type="ECO:0000313" key="3">
    <source>
        <dbReference type="EMBL" id="QNQ09207.1"/>
    </source>
</evidence>
<accession>A0A7H0LHQ4</accession>
<dbReference type="Proteomes" id="UP000516148">
    <property type="component" value="Chromosome"/>
</dbReference>
<evidence type="ECO:0000256" key="1">
    <source>
        <dbReference type="SAM" id="MobiDB-lite"/>
    </source>
</evidence>
<protein>
    <submittedName>
        <fullName evidence="3">Uncharacterized protein</fullName>
    </submittedName>
</protein>
<name>A0A7H0LHQ4_9SPHN</name>
<dbReference type="RefSeq" id="WP_187761526.1">
    <property type="nucleotide sequence ID" value="NZ_CP061038.1"/>
</dbReference>
<keyword evidence="2" id="KW-0472">Membrane</keyword>
<sequence>MIDSDWRLERLERQVRHQRIALLAVGLTAMGFALAAFTATAPKTIEAQAIRIVDATGKPRILIGAPPPVEGRKRTDGQTASIVVLGPDGEDRVVLGEEPLPRLDGKTYPRVAAGYGLVLHDRNGSERGAMSYLDNGRGVVALDRPGGDAVAMIVNEQSGFAGVTVNYANPVGQYAEAWRIGTKGDEAWLSLQDRPQAERARLSTKGTAAPALVTRPAGSPPAP</sequence>
<dbReference type="EMBL" id="CP061038">
    <property type="protein sequence ID" value="QNQ09207.1"/>
    <property type="molecule type" value="Genomic_DNA"/>
</dbReference>
<keyword evidence="2" id="KW-1133">Transmembrane helix</keyword>
<reference evidence="3 4" key="1">
    <citation type="submission" date="2020-09" db="EMBL/GenBank/DDBJ databases">
        <title>Sphingomonas sp., a new species isolated from pork steak.</title>
        <authorList>
            <person name="Heidler von Heilborn D."/>
        </authorList>
    </citation>
    <scope>NUCLEOTIDE SEQUENCE [LARGE SCALE GENOMIC DNA]</scope>
    <source>
        <strain evidence="4">S8-3T</strain>
    </source>
</reference>
<dbReference type="KEGG" id="spap:H3Z74_21455"/>
<organism evidence="3 4">
    <name type="scientific">Sphingomonas alpina</name>
    <dbReference type="NCBI Taxonomy" id="653931"/>
    <lineage>
        <taxon>Bacteria</taxon>
        <taxon>Pseudomonadati</taxon>
        <taxon>Pseudomonadota</taxon>
        <taxon>Alphaproteobacteria</taxon>
        <taxon>Sphingomonadales</taxon>
        <taxon>Sphingomonadaceae</taxon>
        <taxon>Sphingomonas</taxon>
    </lineage>
</organism>
<feature type="region of interest" description="Disordered" evidence="1">
    <location>
        <begin position="198"/>
        <end position="223"/>
    </location>
</feature>